<dbReference type="Proteomes" id="UP000198983">
    <property type="component" value="Chromosome I"/>
</dbReference>
<dbReference type="STRING" id="117157.SAMN04489717_5636"/>
<evidence type="ECO:0000313" key="2">
    <source>
        <dbReference type="Proteomes" id="UP000198983"/>
    </source>
</evidence>
<reference evidence="1 2" key="1">
    <citation type="submission" date="2016-10" db="EMBL/GenBank/DDBJ databases">
        <authorList>
            <person name="de Groot N.N."/>
        </authorList>
    </citation>
    <scope>NUCLEOTIDE SEQUENCE [LARGE SCALE GENOMIC DNA]</scope>
    <source>
        <strain evidence="1 2">DSM 22024</strain>
    </source>
</reference>
<gene>
    <name evidence="1" type="ORF">SAMN04489717_5636</name>
</gene>
<protein>
    <submittedName>
        <fullName evidence="1">Uncharacterized protein</fullName>
    </submittedName>
</protein>
<dbReference type="EMBL" id="LT629732">
    <property type="protein sequence ID" value="SDT23667.1"/>
    <property type="molecule type" value="Genomic_DNA"/>
</dbReference>
<organism evidence="1 2">
    <name type="scientific">Actinopolymorpha singaporensis</name>
    <dbReference type="NCBI Taxonomy" id="117157"/>
    <lineage>
        <taxon>Bacteria</taxon>
        <taxon>Bacillati</taxon>
        <taxon>Actinomycetota</taxon>
        <taxon>Actinomycetes</taxon>
        <taxon>Propionibacteriales</taxon>
        <taxon>Actinopolymorphaceae</taxon>
        <taxon>Actinopolymorpha</taxon>
    </lineage>
</organism>
<dbReference type="AlphaFoldDB" id="A0A1H1YQJ2"/>
<dbReference type="OrthoDB" id="131473at85009"/>
<proteinExistence type="predicted"/>
<dbReference type="RefSeq" id="WP_157728831.1">
    <property type="nucleotide sequence ID" value="NZ_LT629732.1"/>
</dbReference>
<evidence type="ECO:0000313" key="1">
    <source>
        <dbReference type="EMBL" id="SDT23667.1"/>
    </source>
</evidence>
<accession>A0A1H1YQJ2</accession>
<keyword evidence="2" id="KW-1185">Reference proteome</keyword>
<sequence length="48" mass="6048">MRRLDRAREYLLWYETHRQRWVAVPTMRDEMRFDVEYALLVVLDLDGY</sequence>
<name>A0A1H1YQJ2_9ACTN</name>